<proteinExistence type="predicted"/>
<keyword evidence="2" id="KW-0472">Membrane</keyword>
<keyword evidence="1" id="KW-0175">Coiled coil</keyword>
<dbReference type="RefSeq" id="WP_271435413.1">
    <property type="nucleotide sequence ID" value="NZ_CP073355.1"/>
</dbReference>
<feature type="coiled-coil region" evidence="1">
    <location>
        <begin position="98"/>
        <end position="232"/>
    </location>
</feature>
<dbReference type="Gene3D" id="1.25.40.10">
    <property type="entry name" value="Tetratricopeptide repeat domain"/>
    <property type="match status" value="1"/>
</dbReference>
<feature type="transmembrane region" description="Helical" evidence="2">
    <location>
        <begin position="45"/>
        <end position="65"/>
    </location>
</feature>
<protein>
    <submittedName>
        <fullName evidence="3">Uncharacterized protein</fullName>
    </submittedName>
</protein>
<dbReference type="InterPro" id="IPR011990">
    <property type="entry name" value="TPR-like_helical_dom_sf"/>
</dbReference>
<accession>A0AAX3BDH5</accession>
<evidence type="ECO:0000313" key="3">
    <source>
        <dbReference type="EMBL" id="URA10281.1"/>
    </source>
</evidence>
<evidence type="ECO:0000313" key="4">
    <source>
        <dbReference type="Proteomes" id="UP001056539"/>
    </source>
</evidence>
<organism evidence="3 4">
    <name type="scientific">Thermospira aquatica</name>
    <dbReference type="NCBI Taxonomy" id="2828656"/>
    <lineage>
        <taxon>Bacteria</taxon>
        <taxon>Pseudomonadati</taxon>
        <taxon>Spirochaetota</taxon>
        <taxon>Spirochaetia</taxon>
        <taxon>Brevinematales</taxon>
        <taxon>Thermospiraceae</taxon>
        <taxon>Thermospira</taxon>
    </lineage>
</organism>
<reference evidence="3" key="1">
    <citation type="submission" date="2021-04" db="EMBL/GenBank/DDBJ databases">
        <authorList>
            <person name="Postec A."/>
        </authorList>
    </citation>
    <scope>NUCLEOTIDE SEQUENCE</scope>
    <source>
        <strain evidence="3">F1F22</strain>
    </source>
</reference>
<dbReference type="AlphaFoldDB" id="A0AAX3BDH5"/>
<keyword evidence="4" id="KW-1185">Reference proteome</keyword>
<name>A0AAX3BDH5_9SPIR</name>
<reference evidence="3" key="2">
    <citation type="submission" date="2022-06" db="EMBL/GenBank/DDBJ databases">
        <title>Thermospira aquatica gen. nov., sp. nov.</title>
        <authorList>
            <person name="Ben Ali Gam Z."/>
            <person name="Labat M."/>
        </authorList>
    </citation>
    <scope>NUCLEOTIDE SEQUENCE</scope>
    <source>
        <strain evidence="3">F1F22</strain>
    </source>
</reference>
<dbReference type="KEGG" id="taqu:KDW03_00300"/>
<evidence type="ECO:0000256" key="2">
    <source>
        <dbReference type="SAM" id="Phobius"/>
    </source>
</evidence>
<gene>
    <name evidence="3" type="ORF">KDW03_00300</name>
</gene>
<sequence length="699" mass="80175">MENRSELSREEIFEHIEKELLSSSETKKSLTLPHRTKGNYTMAMLINLSLLFLVMVGGLLVYLRFRATEYNLVGKPESIKGLEEALYQELQKKIAQELATKEAELASTRARLDELEKKMSSYREELQKTLASDLEKRKRELEERYQQSFQQASAAERKKLLEQLEEEKRRLSETVSQEYARKEEEYRKTLLEEQKKLLAQSSNQQQALETARRELTTLQSDYEARLQALQQTNQQTINLLRAQLEGRQREEAFRSQIDAEFSVAMRLIREGKYEEAQIRLRQVSNLYSTKPKDIQVSSVKQALDTFFVEALQDYIRLKQGAVMPETPSVSLTRLKTLSEALQRGTYDKNPTQLEAELKSLAREMPEVFVFYSQYQDYLGRTQTAQLQRELREADNLYALKDYKAALLAYTALARKYPLSTQREKVFKRISESINSWQQTTMGRTVTNTVTNVVTVLQTNRAGDIPALSKVVTNILTNVITNEVKVVLKGDEITAGKLFTNALTIYQTNPLASLPSFVAVIEKQPLTSYVTLSLEYIQKIYETKTSSTSYDSLKKKQEEEAASLYTRAESAKAKADYQTALQLYQQLILRAPLSSYVDKSLENLDKMYYQLLVARKKTTEIEPFVKGRVMVVEGDVLTLSLAQDQRLQTGEVVKIYRRISDTEVEEVAKALITRVSQWIVQAKVQRGSGKVQVADLVVGE</sequence>
<dbReference type="EMBL" id="CP073355">
    <property type="protein sequence ID" value="URA10281.1"/>
    <property type="molecule type" value="Genomic_DNA"/>
</dbReference>
<evidence type="ECO:0000256" key="1">
    <source>
        <dbReference type="SAM" id="Coils"/>
    </source>
</evidence>
<keyword evidence="2" id="KW-1133">Transmembrane helix</keyword>
<dbReference type="Proteomes" id="UP001056539">
    <property type="component" value="Chromosome"/>
</dbReference>
<keyword evidence="2" id="KW-0812">Transmembrane</keyword>